<dbReference type="PROSITE" id="PS51007">
    <property type="entry name" value="CYTC"/>
    <property type="match status" value="1"/>
</dbReference>
<dbReference type="PANTHER" id="PTHR30600:SF13">
    <property type="entry name" value="METHYLAMINE UTILIZATION PROTEIN"/>
    <property type="match status" value="1"/>
</dbReference>
<dbReference type="PANTHER" id="PTHR30600">
    <property type="entry name" value="CYTOCHROME C PEROXIDASE-RELATED"/>
    <property type="match status" value="1"/>
</dbReference>
<evidence type="ECO:0000256" key="2">
    <source>
        <dbReference type="ARBA" id="ARBA00022723"/>
    </source>
</evidence>
<comment type="caution">
    <text evidence="7">The sequence shown here is derived from an EMBL/GenBank/DDBJ whole genome shotgun (WGS) entry which is preliminary data.</text>
</comment>
<dbReference type="GO" id="GO:0004130">
    <property type="term" value="F:cytochrome-c peroxidase activity"/>
    <property type="evidence" value="ECO:0007669"/>
    <property type="project" value="TreeGrafter"/>
</dbReference>
<keyword evidence="2 4" id="KW-0479">Metal-binding</keyword>
<evidence type="ECO:0000259" key="6">
    <source>
        <dbReference type="PROSITE" id="PS51007"/>
    </source>
</evidence>
<accession>A0A829YL24</accession>
<evidence type="ECO:0000313" key="7">
    <source>
        <dbReference type="EMBL" id="GFE83899.1"/>
    </source>
</evidence>
<keyword evidence="3 4" id="KW-0408">Iron</keyword>
<dbReference type="InterPro" id="IPR051395">
    <property type="entry name" value="Cytochrome_c_Peroxidase/MauG"/>
</dbReference>
<dbReference type="RefSeq" id="WP_161815514.1">
    <property type="nucleotide sequence ID" value="NZ_BLJN01000007.1"/>
</dbReference>
<dbReference type="SUPFAM" id="SSF46626">
    <property type="entry name" value="Cytochrome c"/>
    <property type="match status" value="1"/>
</dbReference>
<protein>
    <submittedName>
        <fullName evidence="7">Cytochrome b6</fullName>
    </submittedName>
</protein>
<reference evidence="8" key="1">
    <citation type="submission" date="2020-01" db="EMBL/GenBank/DDBJ databases">
        <title>'Steroidobacter agaridevorans' sp. nov., agar-degrading bacteria isolated from rhizosphere soils.</title>
        <authorList>
            <person name="Ikenaga M."/>
            <person name="Kataoka M."/>
            <person name="Murouchi A."/>
            <person name="Katsuragi S."/>
            <person name="Sakai M."/>
        </authorList>
    </citation>
    <scope>NUCLEOTIDE SEQUENCE [LARGE SCALE GENOMIC DNA]</scope>
    <source>
        <strain evidence="8">YU21-B</strain>
    </source>
</reference>
<evidence type="ECO:0000256" key="3">
    <source>
        <dbReference type="ARBA" id="ARBA00023004"/>
    </source>
</evidence>
<dbReference type="AlphaFoldDB" id="A0A829YL24"/>
<gene>
    <name evidence="7" type="ORF">GCM10011487_58990</name>
</gene>
<feature type="domain" description="Cytochrome c" evidence="6">
    <location>
        <begin position="355"/>
        <end position="464"/>
    </location>
</feature>
<dbReference type="Gene3D" id="1.10.760.10">
    <property type="entry name" value="Cytochrome c-like domain"/>
    <property type="match status" value="1"/>
</dbReference>
<sequence>MRKSKILLSLATMAIIAGGGTLADSLPPDATYRPLPTLPLDVVRRNDEGAKPAVQRRQQSLFNERYDMSDRPMQGVKMSGGRKGVQEGVRVKLRSGTSWDSLANMTPDDIKAKGLFPAGFMPLPHVKHLTGGQVFPENQIKAIGDAEDRNLKRFDVDFDLPDHMTPEFPAPIFLINRPDLGDISGGQLLTIRNYYAKVVGVLTPVQIEGLRLLLTPFPQEEFNQTEDRKVAEQSDGVACLDCHANFHTNAAFHLTPDVRPQASRFRLDTTSLRGMFNQQIHGSKRSLRSVEDFTEFEQRTAYFNGDHVSATRKGVHLPDRPNQVALMAQMQNMIDFPPAPKLDPLGRLDPSKASAKELAGEKVFMEKGKCATCHIPQESFMDHQMHDLKAERFYKLGQVFNDQVAMPDGAIKTFTLRGIKDSPPYMHDGRLMTLADTVEYFNLVLGLKLTADEKDSLVAYMLAL</sequence>
<organism evidence="7 8">
    <name type="scientific">Steroidobacter agaridevorans</name>
    <dbReference type="NCBI Taxonomy" id="2695856"/>
    <lineage>
        <taxon>Bacteria</taxon>
        <taxon>Pseudomonadati</taxon>
        <taxon>Pseudomonadota</taxon>
        <taxon>Gammaproteobacteria</taxon>
        <taxon>Steroidobacterales</taxon>
        <taxon>Steroidobacteraceae</taxon>
        <taxon>Steroidobacter</taxon>
    </lineage>
</organism>
<evidence type="ECO:0000256" key="1">
    <source>
        <dbReference type="ARBA" id="ARBA00022617"/>
    </source>
</evidence>
<evidence type="ECO:0000256" key="4">
    <source>
        <dbReference type="PROSITE-ProRule" id="PRU00433"/>
    </source>
</evidence>
<dbReference type="InterPro" id="IPR036909">
    <property type="entry name" value="Cyt_c-like_dom_sf"/>
</dbReference>
<dbReference type="GO" id="GO:0009055">
    <property type="term" value="F:electron transfer activity"/>
    <property type="evidence" value="ECO:0007669"/>
    <property type="project" value="InterPro"/>
</dbReference>
<dbReference type="GO" id="GO:0020037">
    <property type="term" value="F:heme binding"/>
    <property type="evidence" value="ECO:0007669"/>
    <property type="project" value="InterPro"/>
</dbReference>
<dbReference type="GO" id="GO:0046872">
    <property type="term" value="F:metal ion binding"/>
    <property type="evidence" value="ECO:0007669"/>
    <property type="project" value="UniProtKB-KW"/>
</dbReference>
<evidence type="ECO:0000256" key="5">
    <source>
        <dbReference type="SAM" id="SignalP"/>
    </source>
</evidence>
<feature type="chain" id="PRO_5032521652" evidence="5">
    <location>
        <begin position="24"/>
        <end position="464"/>
    </location>
</feature>
<proteinExistence type="predicted"/>
<dbReference type="InterPro" id="IPR009056">
    <property type="entry name" value="Cyt_c-like_dom"/>
</dbReference>
<keyword evidence="5" id="KW-0732">Signal</keyword>
<evidence type="ECO:0000313" key="8">
    <source>
        <dbReference type="Proteomes" id="UP000445000"/>
    </source>
</evidence>
<dbReference type="Proteomes" id="UP000445000">
    <property type="component" value="Unassembled WGS sequence"/>
</dbReference>
<dbReference type="EMBL" id="BLJN01000007">
    <property type="protein sequence ID" value="GFE83899.1"/>
    <property type="molecule type" value="Genomic_DNA"/>
</dbReference>
<keyword evidence="1 4" id="KW-0349">Heme</keyword>
<keyword evidence="8" id="KW-1185">Reference proteome</keyword>
<feature type="signal peptide" evidence="5">
    <location>
        <begin position="1"/>
        <end position="23"/>
    </location>
</feature>
<name>A0A829YL24_9GAMM</name>